<sequence>MVLDVSIKQFIKYLSFTVILAITACASKKSDRKVSFIKNLTAHYNIYYNASEMLKTTEINIKNSNKDDYNRLLKIFPIPSKETSNAETENLNEVILRANRIALEKYESNWIDDAFLLLAKAEYYKGNFFNAAEYFSYVSQNFPQEKQNTIEALIWHGKSLFALNKYKEADSVLQSAYAKNQKYYRAELNAALANSHLHQNKLNDAEHHLGKAVSFAKDRYSKIRWTYILAQLQEEVNKPETAYKNYGKVVKSNASFEMSFNANLSQVRLKESASGIQFNKIATLHRLLKEDKNKEFKDQIYYQIGQSYEDLANLKDAIKYYDISAHTEPGSAKQKALSYLKLAEINFDSLKNYSKAQLYYDSTLQSLPNDYPTFNAISLKAKNLQYLADRLMLIEEEKELLMLSKLPEDERAHYIENKIKENEKEDVVSSNQSANDFRLSSPDPNLRKDNETFYFNNSTAISQGINEFKKKWGNRKLSDNWRISSGVTNISIDQESNKSDATLQNTFSKKIIDKDSLKSIMLNRVPITADQKANTLNKIKNARYEIAMFYKEQLLDQEAAIGELEQSLEDYTIDEPKVAEIYYQLYRLYEDIDTQKSEQYKNLVIKSFPGSIYAKAILNPDFGKESETNLSNLRKEYETAYQSYINKNYTETIERINVLIAKSQEFPSEAAQFEYLKALAIGHTQKAPVFVAQLESILKKYPADSAVSSRIKNQLSFIEKNKTSFYDRPTALLNYDPNEIIPSANYATSTSVDNNQKADKNTPERVEPATPVVSNTKKDQPTPASKIAENATKTENIIPEKEAEKPKPINFANNIRIKHAVVIDVRNAKINVAKPFAALTKYFYTKFAPGSVNLSIRTVGDTDKLIIVKGPFSNREMAEKALAELSNSLPELLDLKASEFTSFVISDPNLLLINSTESLNKYLNFIK</sequence>
<reference evidence="3 4" key="1">
    <citation type="journal article" date="2011" name="Stand. Genomic Sci.">
        <title>Complete genome sequence of the gliding, heparinolytic Pedobacter saltans type strain (113).</title>
        <authorList>
            <person name="Liolios K."/>
            <person name="Sikorski J."/>
            <person name="Lu M."/>
            <person name="Nolan M."/>
            <person name="Lapidus A."/>
            <person name="Lucas S."/>
            <person name="Hammon N."/>
            <person name="Deshpande S."/>
            <person name="Cheng J.F."/>
            <person name="Tapia R."/>
            <person name="Han C."/>
            <person name="Goodwin L."/>
            <person name="Pitluck S."/>
            <person name="Huntemann M."/>
            <person name="Ivanova N."/>
            <person name="Pagani I."/>
            <person name="Mavromatis K."/>
            <person name="Ovchinikova G."/>
            <person name="Pati A."/>
            <person name="Chen A."/>
            <person name="Palaniappan K."/>
            <person name="Land M."/>
            <person name="Hauser L."/>
            <person name="Brambilla E.M."/>
            <person name="Kotsyurbenko O."/>
            <person name="Rohde M."/>
            <person name="Tindall B.J."/>
            <person name="Abt B."/>
            <person name="Goker M."/>
            <person name="Detter J.C."/>
            <person name="Woyke T."/>
            <person name="Bristow J."/>
            <person name="Eisen J.A."/>
            <person name="Markowitz V."/>
            <person name="Hugenholtz P."/>
            <person name="Klenk H.P."/>
            <person name="Kyrpides N.C."/>
        </authorList>
    </citation>
    <scope>NUCLEOTIDE SEQUENCE [LARGE SCALE GENOMIC DNA]</scope>
    <source>
        <strain evidence="4">ATCC 51119 / DSM 12145 / JCM 21818 / LMG 10337 / NBRC 100064 / NCIMB 13643</strain>
    </source>
</reference>
<accession>F0S4P3</accession>
<dbReference type="SUPFAM" id="SSF48452">
    <property type="entry name" value="TPR-like"/>
    <property type="match status" value="2"/>
</dbReference>
<evidence type="ECO:0000313" key="3">
    <source>
        <dbReference type="EMBL" id="ADY53061.1"/>
    </source>
</evidence>
<organism evidence="3 4">
    <name type="scientific">Pseudopedobacter saltans (strain ATCC 51119 / DSM 12145 / JCM 21818 / CCUG 39354 / LMG 10337 / NBRC 100064 / NCIMB 13643)</name>
    <name type="common">Pedobacter saltans</name>
    <dbReference type="NCBI Taxonomy" id="762903"/>
    <lineage>
        <taxon>Bacteria</taxon>
        <taxon>Pseudomonadati</taxon>
        <taxon>Bacteroidota</taxon>
        <taxon>Sphingobacteriia</taxon>
        <taxon>Sphingobacteriales</taxon>
        <taxon>Sphingobacteriaceae</taxon>
        <taxon>Pseudopedobacter</taxon>
    </lineage>
</organism>
<dbReference type="PROSITE" id="PS50005">
    <property type="entry name" value="TPR"/>
    <property type="match status" value="1"/>
</dbReference>
<dbReference type="Proteomes" id="UP000000310">
    <property type="component" value="Chromosome"/>
</dbReference>
<evidence type="ECO:0000256" key="2">
    <source>
        <dbReference type="SAM" id="MobiDB-lite"/>
    </source>
</evidence>
<reference evidence="4" key="2">
    <citation type="submission" date="2011-02" db="EMBL/GenBank/DDBJ databases">
        <title>The complete genome of Pedobacter saltans DSM 12145.</title>
        <authorList>
            <consortium name="US DOE Joint Genome Institute (JGI-PGF)"/>
            <person name="Lucas S."/>
            <person name="Copeland A."/>
            <person name="Lapidus A."/>
            <person name="Bruce D."/>
            <person name="Goodwin L."/>
            <person name="Pitluck S."/>
            <person name="Kyrpides N."/>
            <person name="Mavromatis K."/>
            <person name="Pagani I."/>
            <person name="Ivanova N."/>
            <person name="Ovchinnikova G."/>
            <person name="Lu M."/>
            <person name="Detter J.C."/>
            <person name="Han C."/>
            <person name="Land M."/>
            <person name="Hauser L."/>
            <person name="Markowitz V."/>
            <person name="Cheng J.-F."/>
            <person name="Hugenholtz P."/>
            <person name="Woyke T."/>
            <person name="Wu D."/>
            <person name="Tindall B."/>
            <person name="Pomrenke H.G."/>
            <person name="Brambilla E."/>
            <person name="Klenk H.-P."/>
            <person name="Eisen J.A."/>
        </authorList>
    </citation>
    <scope>NUCLEOTIDE SEQUENCE [LARGE SCALE GENOMIC DNA]</scope>
    <source>
        <strain evidence="4">ATCC 51119 / DSM 12145 / JCM 21818 / LMG 10337 / NBRC 100064 / NCIMB 13643</strain>
    </source>
</reference>
<dbReference type="InterPro" id="IPR019734">
    <property type="entry name" value="TPR_rpt"/>
</dbReference>
<dbReference type="SMART" id="SM00028">
    <property type="entry name" value="TPR"/>
    <property type="match status" value="5"/>
</dbReference>
<dbReference type="KEGG" id="psn:Pedsa_2516"/>
<dbReference type="EMBL" id="CP002545">
    <property type="protein sequence ID" value="ADY53061.1"/>
    <property type="molecule type" value="Genomic_DNA"/>
</dbReference>
<feature type="region of interest" description="Disordered" evidence="2">
    <location>
        <begin position="423"/>
        <end position="442"/>
    </location>
</feature>
<dbReference type="AlphaFoldDB" id="F0S4P3"/>
<dbReference type="eggNOG" id="COG0457">
    <property type="taxonomic scope" value="Bacteria"/>
</dbReference>
<feature type="repeat" description="TPR" evidence="1">
    <location>
        <begin position="298"/>
        <end position="331"/>
    </location>
</feature>
<dbReference type="HOGENOM" id="CLU_007706_1_0_10"/>
<feature type="compositionally biased region" description="Basic and acidic residues" evidence="2">
    <location>
        <begin position="756"/>
        <end position="767"/>
    </location>
</feature>
<evidence type="ECO:0000256" key="1">
    <source>
        <dbReference type="PROSITE-ProRule" id="PRU00339"/>
    </source>
</evidence>
<feature type="region of interest" description="Disordered" evidence="2">
    <location>
        <begin position="748"/>
        <end position="784"/>
    </location>
</feature>
<proteinExistence type="predicted"/>
<evidence type="ECO:0000313" key="4">
    <source>
        <dbReference type="Proteomes" id="UP000000310"/>
    </source>
</evidence>
<keyword evidence="4" id="KW-1185">Reference proteome</keyword>
<name>F0S4P3_PSESL</name>
<dbReference type="InterPro" id="IPR011990">
    <property type="entry name" value="TPR-like_helical_dom_sf"/>
</dbReference>
<keyword evidence="1" id="KW-0802">TPR repeat</keyword>
<dbReference type="Gene3D" id="1.25.40.10">
    <property type="entry name" value="Tetratricopeptide repeat domain"/>
    <property type="match status" value="3"/>
</dbReference>
<dbReference type="STRING" id="762903.Pedsa_2516"/>
<protein>
    <submittedName>
        <fullName evidence="3">Tetratricopeptide domain protein</fullName>
    </submittedName>
</protein>
<gene>
    <name evidence="3" type="ordered locus">Pedsa_2516</name>
</gene>